<keyword evidence="3" id="KW-1133">Transmembrane helix</keyword>
<keyword evidence="4" id="KW-0969">Cilium</keyword>
<dbReference type="PANTHER" id="PTHR30531:SF12">
    <property type="entry name" value="FLAGELLAR BIOSYNTHETIC PROTEIN FLHB"/>
    <property type="match status" value="1"/>
</dbReference>
<feature type="region of interest" description="Disordered" evidence="2">
    <location>
        <begin position="1"/>
        <end position="25"/>
    </location>
</feature>
<dbReference type="GO" id="GO:0009306">
    <property type="term" value="P:protein secretion"/>
    <property type="evidence" value="ECO:0007669"/>
    <property type="project" value="InterPro"/>
</dbReference>
<comment type="similarity">
    <text evidence="1">Belongs to the type III secretion exporter family.</text>
</comment>
<evidence type="ECO:0000313" key="5">
    <source>
        <dbReference type="Proteomes" id="UP000043764"/>
    </source>
</evidence>
<feature type="transmembrane region" description="Helical" evidence="3">
    <location>
        <begin position="140"/>
        <end position="168"/>
    </location>
</feature>
<proteinExistence type="inferred from homology"/>
<dbReference type="InterPro" id="IPR006135">
    <property type="entry name" value="T3SS_substrate_exporter"/>
</dbReference>
<reference evidence="4 5" key="1">
    <citation type="submission" date="2015-05" db="EMBL/GenBank/DDBJ databases">
        <authorList>
            <person name="Rodrigo-Torres Lidia"/>
            <person name="Arahal R.David."/>
        </authorList>
    </citation>
    <scope>NUCLEOTIDE SEQUENCE [LARGE SCALE GENOMIC DNA]</scope>
    <source>
        <strain evidence="4 5">CECT 7321</strain>
    </source>
</reference>
<dbReference type="GO" id="GO:0005886">
    <property type="term" value="C:plasma membrane"/>
    <property type="evidence" value="ECO:0007669"/>
    <property type="project" value="TreeGrafter"/>
</dbReference>
<keyword evidence="3" id="KW-0812">Transmembrane</keyword>
<keyword evidence="5" id="KW-1185">Reference proteome</keyword>
<feature type="transmembrane region" description="Helical" evidence="3">
    <location>
        <begin position="30"/>
        <end position="50"/>
    </location>
</feature>
<protein>
    <submittedName>
        <fullName evidence="4">Flagellar biosynthetic protein FlhB</fullName>
    </submittedName>
</protein>
<keyword evidence="3" id="KW-0472">Membrane</keyword>
<dbReference type="OrthoDB" id="9807950at2"/>
<evidence type="ECO:0000313" key="4">
    <source>
        <dbReference type="EMBL" id="CRL12401.1"/>
    </source>
</evidence>
<dbReference type="SUPFAM" id="SSF160544">
    <property type="entry name" value="EscU C-terminal domain-like"/>
    <property type="match status" value="1"/>
</dbReference>
<keyword evidence="4" id="KW-0282">Flagellum</keyword>
<feature type="transmembrane region" description="Helical" evidence="3">
    <location>
        <begin position="180"/>
        <end position="213"/>
    </location>
</feature>
<feature type="compositionally biased region" description="Basic and acidic residues" evidence="2">
    <location>
        <begin position="8"/>
        <end position="25"/>
    </location>
</feature>
<sequence>MSQDDDSDKSYEPTPEKIRKAREKGDVPKSTDLSVAAAYLGLIIVVYTSGEDMVRDMGSLMMSFLDQPDRHAELFFSDNGTPPVGGLLKSVASAMAPMFIIPAAAVILSLVGQRALVFAPSKLEPKLSRISIMSNAKNKFGMTGLFEFAKSTVKLILFSVCMGIYLNYRLPDMIASAATGAFVVVTMLGQLAIEFMVLALIIALAVGVVDAAFQQADFTRKNMMSRKEIMDEMKNSEGDPHMKGARRQKAQQIAMSAGVQDVATADVVIVNPTHYAVALKWDRQPGQAPVCVSKGVDEVAAIIREVANENGVPIHSDPPTARALHAAVEIGDEIHEEHYAPVAAAIRFAEKMRQRAKGMV</sequence>
<dbReference type="PANTHER" id="PTHR30531">
    <property type="entry name" value="FLAGELLAR BIOSYNTHETIC PROTEIN FLHB"/>
    <property type="match status" value="1"/>
</dbReference>
<dbReference type="Pfam" id="PF01312">
    <property type="entry name" value="Bac_export_2"/>
    <property type="match status" value="1"/>
</dbReference>
<feature type="transmembrane region" description="Helical" evidence="3">
    <location>
        <begin position="99"/>
        <end position="119"/>
    </location>
</feature>
<dbReference type="EMBL" id="CVRL01000041">
    <property type="protein sequence ID" value="CRL12401.1"/>
    <property type="molecule type" value="Genomic_DNA"/>
</dbReference>
<dbReference type="Gene3D" id="3.40.1690.10">
    <property type="entry name" value="secretion proteins EscU"/>
    <property type="match status" value="1"/>
</dbReference>
<evidence type="ECO:0000256" key="1">
    <source>
        <dbReference type="ARBA" id="ARBA00010690"/>
    </source>
</evidence>
<keyword evidence="4" id="KW-0966">Cell projection</keyword>
<dbReference type="STRING" id="481446.NIT7645_02828"/>
<dbReference type="PRINTS" id="PR00950">
    <property type="entry name" value="TYPE3IMSPROT"/>
</dbReference>
<dbReference type="AlphaFoldDB" id="A0A0H5D5L8"/>
<name>A0A0H5D5L8_9RHOB</name>
<evidence type="ECO:0000256" key="3">
    <source>
        <dbReference type="SAM" id="Phobius"/>
    </source>
</evidence>
<dbReference type="Proteomes" id="UP000043764">
    <property type="component" value="Unassembled WGS sequence"/>
</dbReference>
<evidence type="ECO:0000256" key="2">
    <source>
        <dbReference type="SAM" id="MobiDB-lite"/>
    </source>
</evidence>
<organism evidence="4 5">
    <name type="scientific">Phaeobacter italicus</name>
    <dbReference type="NCBI Taxonomy" id="481446"/>
    <lineage>
        <taxon>Bacteria</taxon>
        <taxon>Pseudomonadati</taxon>
        <taxon>Pseudomonadota</taxon>
        <taxon>Alphaproteobacteria</taxon>
        <taxon>Rhodobacterales</taxon>
        <taxon>Roseobacteraceae</taxon>
        <taxon>Phaeobacter</taxon>
    </lineage>
</organism>
<accession>A0A0H5D5L8</accession>
<dbReference type="Gene3D" id="6.10.250.2080">
    <property type="match status" value="1"/>
</dbReference>
<dbReference type="RefSeq" id="WP_008560454.1">
    <property type="nucleotide sequence ID" value="NZ_CANLNU010000004.1"/>
</dbReference>
<gene>
    <name evidence="4" type="primary">flhB</name>
    <name evidence="4" type="ORF">NIT7321_03275</name>
</gene>
<dbReference type="InterPro" id="IPR029025">
    <property type="entry name" value="T3SS_substrate_exporter_C"/>
</dbReference>